<dbReference type="Proteomes" id="UP000559987">
    <property type="component" value="Unassembled WGS sequence"/>
</dbReference>
<dbReference type="Gene3D" id="2.40.110.10">
    <property type="entry name" value="Butyryl-CoA Dehydrogenase, subunit A, domain 2"/>
    <property type="match status" value="1"/>
</dbReference>
<dbReference type="Pfam" id="PF02771">
    <property type="entry name" value="Acyl-CoA_dh_N"/>
    <property type="match status" value="1"/>
</dbReference>
<proteinExistence type="inferred from homology"/>
<dbReference type="SUPFAM" id="SSF56645">
    <property type="entry name" value="Acyl-CoA dehydrogenase NM domain-like"/>
    <property type="match status" value="1"/>
</dbReference>
<evidence type="ECO:0000259" key="8">
    <source>
        <dbReference type="Pfam" id="PF02770"/>
    </source>
</evidence>
<accession>A0A839UQK8</accession>
<dbReference type="InterPro" id="IPR037069">
    <property type="entry name" value="AcylCoA_DH/ox_N_sf"/>
</dbReference>
<reference evidence="10 11" key="1">
    <citation type="submission" date="2020-08" db="EMBL/GenBank/DDBJ databases">
        <title>Genomic Encyclopedia of Type Strains, Phase III (KMG-III): the genomes of soil and plant-associated and newly described type strains.</title>
        <authorList>
            <person name="Whitman W."/>
        </authorList>
    </citation>
    <scope>NUCLEOTIDE SEQUENCE [LARGE SCALE GENOMIC DNA]</scope>
    <source>
        <strain evidence="10 11">CECT 8571</strain>
    </source>
</reference>
<comment type="similarity">
    <text evidence="2 6">Belongs to the acyl-CoA dehydrogenase family.</text>
</comment>
<dbReference type="GO" id="GO:0070991">
    <property type="term" value="F:medium-chain fatty acyl-CoA dehydrogenase activity"/>
    <property type="evidence" value="ECO:0007669"/>
    <property type="project" value="UniProtKB-EC"/>
</dbReference>
<dbReference type="Gene3D" id="1.10.540.10">
    <property type="entry name" value="Acyl-CoA dehydrogenase/oxidase, N-terminal domain"/>
    <property type="match status" value="1"/>
</dbReference>
<protein>
    <submittedName>
        <fullName evidence="10">Acyl-CoA dehydrogenase</fullName>
        <ecNumber evidence="10">1.3.8.7</ecNumber>
    </submittedName>
</protein>
<feature type="domain" description="Acyl-CoA dehydrogenase/oxidase N-terminal" evidence="9">
    <location>
        <begin position="15"/>
        <end position="129"/>
    </location>
</feature>
<dbReference type="InterPro" id="IPR009100">
    <property type="entry name" value="AcylCoA_DH/oxidase_NM_dom_sf"/>
</dbReference>
<dbReference type="InterPro" id="IPR046373">
    <property type="entry name" value="Acyl-CoA_Oxase/DH_mid-dom_sf"/>
</dbReference>
<dbReference type="InterPro" id="IPR006091">
    <property type="entry name" value="Acyl-CoA_Oxase/DH_mid-dom"/>
</dbReference>
<gene>
    <name evidence="10" type="ORF">FHS30_001310</name>
</gene>
<keyword evidence="11" id="KW-1185">Reference proteome</keyword>
<dbReference type="GO" id="GO:0050660">
    <property type="term" value="F:flavin adenine dinucleotide binding"/>
    <property type="evidence" value="ECO:0007669"/>
    <property type="project" value="InterPro"/>
</dbReference>
<evidence type="ECO:0000256" key="6">
    <source>
        <dbReference type="RuleBase" id="RU362125"/>
    </source>
</evidence>
<evidence type="ECO:0000256" key="4">
    <source>
        <dbReference type="ARBA" id="ARBA00022827"/>
    </source>
</evidence>
<evidence type="ECO:0000259" key="7">
    <source>
        <dbReference type="Pfam" id="PF00441"/>
    </source>
</evidence>
<dbReference type="RefSeq" id="WP_183909563.1">
    <property type="nucleotide sequence ID" value="NZ_JACHXZ010000002.1"/>
</dbReference>
<dbReference type="EMBL" id="JACHXZ010000002">
    <property type="protein sequence ID" value="MBB3168126.1"/>
    <property type="molecule type" value="Genomic_DNA"/>
</dbReference>
<dbReference type="GO" id="GO:0005737">
    <property type="term" value="C:cytoplasm"/>
    <property type="evidence" value="ECO:0007669"/>
    <property type="project" value="TreeGrafter"/>
</dbReference>
<keyword evidence="5 6" id="KW-0560">Oxidoreductase</keyword>
<dbReference type="InterPro" id="IPR013786">
    <property type="entry name" value="AcylCoA_DH/ox_N"/>
</dbReference>
<dbReference type="Pfam" id="PF02770">
    <property type="entry name" value="Acyl-CoA_dh_M"/>
    <property type="match status" value="1"/>
</dbReference>
<evidence type="ECO:0000256" key="1">
    <source>
        <dbReference type="ARBA" id="ARBA00001974"/>
    </source>
</evidence>
<evidence type="ECO:0000313" key="10">
    <source>
        <dbReference type="EMBL" id="MBB3168126.1"/>
    </source>
</evidence>
<comment type="caution">
    <text evidence="10">The sequence shown here is derived from an EMBL/GenBank/DDBJ whole genome shotgun (WGS) entry which is preliminary data.</text>
</comment>
<evidence type="ECO:0000256" key="2">
    <source>
        <dbReference type="ARBA" id="ARBA00009347"/>
    </source>
</evidence>
<name>A0A839UQK8_9GAMM</name>
<comment type="cofactor">
    <cofactor evidence="1 6">
        <name>FAD</name>
        <dbReference type="ChEBI" id="CHEBI:57692"/>
    </cofactor>
</comment>
<organism evidence="10 11">
    <name type="scientific">Simiduia aestuariiviva</name>
    <dbReference type="NCBI Taxonomy" id="1510459"/>
    <lineage>
        <taxon>Bacteria</taxon>
        <taxon>Pseudomonadati</taxon>
        <taxon>Pseudomonadota</taxon>
        <taxon>Gammaproteobacteria</taxon>
        <taxon>Cellvibrionales</taxon>
        <taxon>Cellvibrionaceae</taxon>
        <taxon>Simiduia</taxon>
    </lineage>
</organism>
<dbReference type="InterPro" id="IPR050741">
    <property type="entry name" value="Acyl-CoA_dehydrogenase"/>
</dbReference>
<dbReference type="Pfam" id="PF00441">
    <property type="entry name" value="Acyl-CoA_dh_1"/>
    <property type="match status" value="1"/>
</dbReference>
<dbReference type="PANTHER" id="PTHR48083">
    <property type="entry name" value="MEDIUM-CHAIN SPECIFIC ACYL-COA DEHYDROGENASE, MITOCHONDRIAL-RELATED"/>
    <property type="match status" value="1"/>
</dbReference>
<dbReference type="InterPro" id="IPR036250">
    <property type="entry name" value="AcylCo_DH-like_C"/>
</dbReference>
<dbReference type="AlphaFoldDB" id="A0A839UQK8"/>
<evidence type="ECO:0000313" key="11">
    <source>
        <dbReference type="Proteomes" id="UP000559987"/>
    </source>
</evidence>
<dbReference type="InterPro" id="IPR009075">
    <property type="entry name" value="AcylCo_DH/oxidase_C"/>
</dbReference>
<evidence type="ECO:0000256" key="3">
    <source>
        <dbReference type="ARBA" id="ARBA00022630"/>
    </source>
</evidence>
<evidence type="ECO:0000256" key="5">
    <source>
        <dbReference type="ARBA" id="ARBA00023002"/>
    </source>
</evidence>
<keyword evidence="4 6" id="KW-0274">FAD</keyword>
<dbReference type="SUPFAM" id="SSF47203">
    <property type="entry name" value="Acyl-CoA dehydrogenase C-terminal domain-like"/>
    <property type="match status" value="1"/>
</dbReference>
<dbReference type="EC" id="1.3.8.7" evidence="10"/>
<evidence type="ECO:0000259" key="9">
    <source>
        <dbReference type="Pfam" id="PF02771"/>
    </source>
</evidence>
<feature type="domain" description="Acyl-CoA dehydrogenase/oxidase C-terminal" evidence="7">
    <location>
        <begin position="239"/>
        <end position="387"/>
    </location>
</feature>
<keyword evidence="3 6" id="KW-0285">Flavoprotein</keyword>
<feature type="domain" description="Acyl-CoA oxidase/dehydrogenase middle" evidence="8">
    <location>
        <begin position="134"/>
        <end position="227"/>
    </location>
</feature>
<dbReference type="Gene3D" id="1.20.140.10">
    <property type="entry name" value="Butyryl-CoA Dehydrogenase, subunit A, domain 3"/>
    <property type="match status" value="1"/>
</dbReference>
<dbReference type="GO" id="GO:0033539">
    <property type="term" value="P:fatty acid beta-oxidation using acyl-CoA dehydrogenase"/>
    <property type="evidence" value="ECO:0007669"/>
    <property type="project" value="TreeGrafter"/>
</dbReference>
<dbReference type="PANTHER" id="PTHR48083:SF28">
    <property type="entry name" value="ACYL-COA DEHYDROGENASE FAMILY PROTEIN (AFU_ORTHOLOGUE AFUA_6G10880)-RELATED"/>
    <property type="match status" value="1"/>
</dbReference>
<sequence>MPMRDSIRLPNPYQTDTHQQWRASLRKFVDSHITPFVDDWEEAGTLPPSLWQDAANVGLLQLGYPEALGGISAGTDLHHMIIAAEELAACGAGGVYASLMVHGIALPPIVHYGSEALKQRIVPSVLAGEQHISLAITEPGGGSDVAQLTTQARREGDHYIVNGSKTLITGGLRANWFTTAVRTGEAGVNGLSLLLINANLEGVSRTPLSKKQGWWCSDTATLYFDNVVVPCDHLIGQENSGFLPIVHNFNNERLALTASALEAARVCFEDAWCWANERNTFGKPLIKHQVIGHKFAEMLRQINATQGYLDSCAWQITQGISKPSDVALLKVQATQTLEFCAREALQILGGAGYLRGCRAERIYREVRVNAIGGGSEEIMRDLAWRQLMASNA</sequence>